<dbReference type="GO" id="GO:0003723">
    <property type="term" value="F:RNA binding"/>
    <property type="evidence" value="ECO:0007669"/>
    <property type="project" value="UniProtKB-KW"/>
</dbReference>
<reference evidence="3 4" key="1">
    <citation type="submission" date="2019-07" db="EMBL/GenBank/DDBJ databases">
        <title>Finished genome of Venturia effusa.</title>
        <authorList>
            <person name="Young C.A."/>
            <person name="Cox M.P."/>
            <person name="Ganley A.R.D."/>
            <person name="David W.J."/>
        </authorList>
    </citation>
    <scope>NUCLEOTIDE SEQUENCE [LARGE SCALE GENOMIC DNA]</scope>
    <source>
        <strain evidence="4">albino</strain>
    </source>
</reference>
<feature type="region of interest" description="Disordered" evidence="1">
    <location>
        <begin position="240"/>
        <end position="265"/>
    </location>
</feature>
<dbReference type="PANTHER" id="PTHR23079:SF14">
    <property type="entry name" value="RNA-DEPENDENT RNA POLYMERASE"/>
    <property type="match status" value="1"/>
</dbReference>
<dbReference type="OrthoDB" id="10055769at2759"/>
<feature type="compositionally biased region" description="Basic and acidic residues" evidence="1">
    <location>
        <begin position="240"/>
        <end position="255"/>
    </location>
</feature>
<dbReference type="Proteomes" id="UP000316270">
    <property type="component" value="Chromosome 18"/>
</dbReference>
<feature type="region of interest" description="Disordered" evidence="1">
    <location>
        <begin position="474"/>
        <end position="495"/>
    </location>
</feature>
<dbReference type="GO" id="GO:0030422">
    <property type="term" value="P:siRNA processing"/>
    <property type="evidence" value="ECO:0007669"/>
    <property type="project" value="TreeGrafter"/>
</dbReference>
<feature type="compositionally biased region" description="Low complexity" evidence="1">
    <location>
        <begin position="575"/>
        <end position="587"/>
    </location>
</feature>
<feature type="compositionally biased region" description="Basic and acidic residues" evidence="1">
    <location>
        <begin position="618"/>
        <end position="633"/>
    </location>
</feature>
<sequence length="1677" mass="188940">MASRVLQRPAQQPRTPSGKAHEDINKRIQDLNAKWNLGLKPRDGIWTPGRGLGTIAEQCVERIKYLHYSAPTQLDSLLLGEFPLLAQQTTSKGRLPLLLKLLTQLSPNTPPPKVRNQESRAKNRIFREGDPEFERPPGTTEFNISPGLIERTNNLSHRGARTFSEDPEVQDLHSRGYVVNRSIDKSGQIHISAYRHEQANEIEDQGAGPSGINSTRLRPTTSDTFTDHALPRAKELQIRRPAIDWAEKGERRNRPAQEWTDADDEEQILAEFEAEDRRLGLSEQAFRSRKLYFEPSTPPASDTDEGDSDVFFSPPGSPAAQAAERRQAQRSPSMSSSSDYRGKDRRKRRSDSENVSSSKRRVSESTSMESAFYSPDPGLPVKPPALMESFRSTGTRIESALTSFAASTPGPSQDTVRHYESANTSFGSDMVGQGPSDEAMSSPWGSSMPSLPPDLDNIIANRCLDEAAPIARPTTNSNAAHSEGRLSTHTTNSLSTETRTEMIEIAARSELRASKVPRQPLSVLSPAVQQPRTGSSATTGSMPTTEREAVYDFEDMVVEQRERARPNVDQRPGRVVPANPAPTAAPVDKTVRPTTPSPRGGSSLRPVSCAMTTTSTKQDSETDSPFRRHESEDFRLSSLPRQNLFVDEGDEVVAMSIMPFKTRFECSRVALACGVPITTFATEAVLHITKYDELWSYFRKIAHENRVTLPKRSSAKAWDDTSARCEYINLKARLAFNDKANSRQSLFKLYIDPIEEDRPCRFQHAYGGDRFLYLFLPNLDLKDEPSYLNQAHKPTLISRLQQWFDSEKNFLGRKWRVLHVEPVKEKTQAKRKERLLSYRIILFATHGYDILPKLDTYPYRTLCTEPSSSPETTIEEIVNWFMPLEKTAHQPYCKAFARFDLGFSKTWRTIVFKPSQVLRVPDIMSDGTPEAIEFDDRKGPCDWSGYKRPIKPTAMNDGCSLISVGACHEIWRKLGLTGPIPSAFQARINGAKGVWIRSAPPDTTSPHHLSVWIEISTSQEKFKPHEEDTDDQFDPNRWTFEVVSTTHKLTSNTLNVAFIPILEDRNVRHTDLEGFIKGIMDAERHELVSSVRDPVRLRAWAHKNMVSKPKPGKNEDEVAGDKLKGSLPYARVDRVIHLLEAGFTPDNLPLLGSFVEKVARQHFSLAVASFKIQLPKSTMVIGIADPTGILQPGEISMFFSTPIIDEISGNFFPFLDDKEVLVARHPSLRSSDVQKVRAVYRAELAHLLDVVVFPSKGRVPLAGKLQGGDYDGDTFWVCWEPALTKDFVNAPAPLPDQLPDPEALGIKVDRRKLGEFLREPEPVRRFLSESFKFRFQPDLLGRCTNLHKRLVYKENSLTKGGVSDLADLHDYLIDSSKNGYIFGDKDFDKYVTKVTGLEKASLKEEGYEKAMLVGFEDEHLTQKIRAPLILDRILDMLYFRLMEPEIRAAIADVKHLCTPKDDLDLDEALAEPYQSELRDSDPAIREELDTLMKVLTPINDTWNKTMFPNAKGLVGDDRSHGARERWSAAIDKCHSMYEAIKPENVKHTIITRWTKRRHQGPTEWDLIKASALYTKYPYKRFPNKALFIFNMAGKHLMYIKAVNDPNTRPIRPNMLEAMKPSKLKVAAREDDRGITSSPPISPNLAEKILSDLTQPQDDECPSDGDDYSSAADFLDRV</sequence>
<feature type="compositionally biased region" description="Low complexity" evidence="1">
    <location>
        <begin position="329"/>
        <end position="339"/>
    </location>
</feature>
<feature type="region of interest" description="Disordered" evidence="1">
    <location>
        <begin position="201"/>
        <end position="225"/>
    </location>
</feature>
<dbReference type="EMBL" id="CP042202">
    <property type="protein sequence ID" value="QDS77841.1"/>
    <property type="molecule type" value="Genomic_DNA"/>
</dbReference>
<feature type="region of interest" description="Disordered" evidence="1">
    <location>
        <begin position="1"/>
        <end position="22"/>
    </location>
</feature>
<feature type="compositionally biased region" description="Polar residues" evidence="1">
    <location>
        <begin position="527"/>
        <end position="544"/>
    </location>
</feature>
<feature type="compositionally biased region" description="Polar residues" evidence="1">
    <location>
        <begin position="211"/>
        <end position="224"/>
    </location>
</feature>
<evidence type="ECO:0000313" key="3">
    <source>
        <dbReference type="EMBL" id="QDS77841.1"/>
    </source>
</evidence>
<protein>
    <recommendedName>
        <fullName evidence="2">RDRP core domain-containing protein</fullName>
    </recommendedName>
</protein>
<dbReference type="GO" id="GO:0003968">
    <property type="term" value="F:RNA-directed RNA polymerase activity"/>
    <property type="evidence" value="ECO:0007669"/>
    <property type="project" value="UniProtKB-KW"/>
</dbReference>
<feature type="region of interest" description="Disordered" evidence="1">
    <location>
        <begin position="521"/>
        <end position="546"/>
    </location>
</feature>
<evidence type="ECO:0000259" key="2">
    <source>
        <dbReference type="Pfam" id="PF05183"/>
    </source>
</evidence>
<dbReference type="InterPro" id="IPR007855">
    <property type="entry name" value="RDRP"/>
</dbReference>
<dbReference type="STRING" id="50376.A0A517LQC2"/>
<dbReference type="Pfam" id="PF05183">
    <property type="entry name" value="RdRP"/>
    <property type="match status" value="1"/>
</dbReference>
<evidence type="ECO:0000313" key="4">
    <source>
        <dbReference type="Proteomes" id="UP000316270"/>
    </source>
</evidence>
<accession>A0A517LQC2</accession>
<dbReference type="PANTHER" id="PTHR23079">
    <property type="entry name" value="RNA-DEPENDENT RNA POLYMERASE"/>
    <property type="match status" value="1"/>
</dbReference>
<keyword evidence="4" id="KW-1185">Reference proteome</keyword>
<feature type="domain" description="RDRP core" evidence="2">
    <location>
        <begin position="748"/>
        <end position="1392"/>
    </location>
</feature>
<feature type="region of interest" description="Disordered" evidence="1">
    <location>
        <begin position="424"/>
        <end position="452"/>
    </location>
</feature>
<dbReference type="Gene3D" id="1.10.8.790">
    <property type="entry name" value="RNA-dependent RNA polymerase, slab domain, helical subdomain-like"/>
    <property type="match status" value="1"/>
</dbReference>
<feature type="region of interest" description="Disordered" evidence="1">
    <location>
        <begin position="290"/>
        <end position="386"/>
    </location>
</feature>
<dbReference type="GO" id="GO:0031380">
    <property type="term" value="C:nuclear RNA-directed RNA polymerase complex"/>
    <property type="evidence" value="ECO:0007669"/>
    <property type="project" value="TreeGrafter"/>
</dbReference>
<evidence type="ECO:0000256" key="1">
    <source>
        <dbReference type="SAM" id="MobiDB-lite"/>
    </source>
</evidence>
<gene>
    <name evidence="3" type="ORF">FKW77_006546</name>
</gene>
<proteinExistence type="predicted"/>
<dbReference type="InterPro" id="IPR057596">
    <property type="entry name" value="RDRP_core"/>
</dbReference>
<name>A0A517LQC2_9PEZI</name>
<organism evidence="3 4">
    <name type="scientific">Venturia effusa</name>
    <dbReference type="NCBI Taxonomy" id="50376"/>
    <lineage>
        <taxon>Eukaryota</taxon>
        <taxon>Fungi</taxon>
        <taxon>Dikarya</taxon>
        <taxon>Ascomycota</taxon>
        <taxon>Pezizomycotina</taxon>
        <taxon>Dothideomycetes</taxon>
        <taxon>Pleosporomycetidae</taxon>
        <taxon>Venturiales</taxon>
        <taxon>Venturiaceae</taxon>
        <taxon>Venturia</taxon>
    </lineage>
</organism>
<feature type="compositionally biased region" description="Basic and acidic residues" evidence="1">
    <location>
        <begin position="562"/>
        <end position="572"/>
    </location>
</feature>
<feature type="region of interest" description="Disordered" evidence="1">
    <location>
        <begin position="562"/>
        <end position="633"/>
    </location>
</feature>